<protein>
    <submittedName>
        <fullName evidence="2">Uncharacterized protein</fullName>
    </submittedName>
</protein>
<evidence type="ECO:0000313" key="2">
    <source>
        <dbReference type="EMBL" id="KAF6741114.1"/>
    </source>
</evidence>
<keyword evidence="3" id="KW-1185">Reference proteome</keyword>
<accession>A0A8H6H646</accession>
<feature type="region of interest" description="Disordered" evidence="1">
    <location>
        <begin position="1"/>
        <end position="57"/>
    </location>
</feature>
<dbReference type="AlphaFoldDB" id="A0A8H6H646"/>
<evidence type="ECO:0000256" key="1">
    <source>
        <dbReference type="SAM" id="MobiDB-lite"/>
    </source>
</evidence>
<dbReference type="Proteomes" id="UP000521943">
    <property type="component" value="Unassembled WGS sequence"/>
</dbReference>
<proteinExistence type="predicted"/>
<dbReference type="EMBL" id="JACGCI010000290">
    <property type="protein sequence ID" value="KAF6741114.1"/>
    <property type="molecule type" value="Genomic_DNA"/>
</dbReference>
<name>A0A8H6H646_9AGAR</name>
<reference evidence="2 3" key="1">
    <citation type="submission" date="2020-07" db="EMBL/GenBank/DDBJ databases">
        <title>Comparative genomics of pyrophilous fungi reveals a link between fire events and developmental genes.</title>
        <authorList>
            <consortium name="DOE Joint Genome Institute"/>
            <person name="Steindorff A.S."/>
            <person name="Carver A."/>
            <person name="Calhoun S."/>
            <person name="Stillman K."/>
            <person name="Liu H."/>
            <person name="Lipzen A."/>
            <person name="Pangilinan J."/>
            <person name="Labutti K."/>
            <person name="Bruns T.D."/>
            <person name="Grigoriev I.V."/>
        </authorList>
    </citation>
    <scope>NUCLEOTIDE SEQUENCE [LARGE SCALE GENOMIC DNA]</scope>
    <source>
        <strain evidence="2 3">CBS 144469</strain>
    </source>
</reference>
<organism evidence="2 3">
    <name type="scientific">Ephemerocybe angulata</name>
    <dbReference type="NCBI Taxonomy" id="980116"/>
    <lineage>
        <taxon>Eukaryota</taxon>
        <taxon>Fungi</taxon>
        <taxon>Dikarya</taxon>
        <taxon>Basidiomycota</taxon>
        <taxon>Agaricomycotina</taxon>
        <taxon>Agaricomycetes</taxon>
        <taxon>Agaricomycetidae</taxon>
        <taxon>Agaricales</taxon>
        <taxon>Agaricineae</taxon>
        <taxon>Psathyrellaceae</taxon>
        <taxon>Ephemerocybe</taxon>
    </lineage>
</organism>
<feature type="compositionally biased region" description="Polar residues" evidence="1">
    <location>
        <begin position="40"/>
        <end position="54"/>
    </location>
</feature>
<comment type="caution">
    <text evidence="2">The sequence shown here is derived from an EMBL/GenBank/DDBJ whole genome shotgun (WGS) entry which is preliminary data.</text>
</comment>
<evidence type="ECO:0000313" key="3">
    <source>
        <dbReference type="Proteomes" id="UP000521943"/>
    </source>
</evidence>
<gene>
    <name evidence="2" type="ORF">DFP72DRAFT_946931</name>
</gene>
<sequence length="235" mass="25350">MTATPFRYSDTQADDSRQASSGSLPHAQAWTSGGAAVPYTYQQPTESNGSQTRGENMRTGVGKRVQNVARATGSTPQQEKLQAAVMRTPLQRAPDVQTTTPGLPLNPNLNHNAEPSDINPATGTRIAPDAVDDQAVNAPLREAIQELTTVIRRETEAISRAGMSDEEIGKDSLLQAMKRSLSGMEEQMALLERNRALQAHYGWISAGTNWLEAEAPPDYESHIGDRFQGPGVAPS</sequence>